<dbReference type="GO" id="GO:0003676">
    <property type="term" value="F:nucleic acid binding"/>
    <property type="evidence" value="ECO:0007669"/>
    <property type="project" value="InterPro"/>
</dbReference>
<dbReference type="InterPro" id="IPR054722">
    <property type="entry name" value="PolX-like_BBD"/>
</dbReference>
<dbReference type="PaxDb" id="4097-A0A1S4B3L5"/>
<evidence type="ECO:0000313" key="6">
    <source>
        <dbReference type="RefSeq" id="XP_016483383.1"/>
    </source>
</evidence>
<name>A0A1S4B3L5_TOBAC</name>
<feature type="compositionally biased region" description="Polar residues" evidence="2">
    <location>
        <begin position="452"/>
        <end position="465"/>
    </location>
</feature>
<dbReference type="SUPFAM" id="SSF56672">
    <property type="entry name" value="DNA/RNA polymerases"/>
    <property type="match status" value="1"/>
</dbReference>
<reference evidence="6" key="1">
    <citation type="submission" date="2025-08" db="UniProtKB">
        <authorList>
            <consortium name="RefSeq"/>
        </authorList>
    </citation>
    <scope>IDENTIFICATION</scope>
</reference>
<keyword evidence="1" id="KW-0645">Protease</keyword>
<dbReference type="InterPro" id="IPR057670">
    <property type="entry name" value="SH3_retrovirus"/>
</dbReference>
<dbReference type="SUPFAM" id="SSF53098">
    <property type="entry name" value="Ribonuclease H-like"/>
    <property type="match status" value="1"/>
</dbReference>
<feature type="domain" description="Retroviral polymerase SH3-like" evidence="5">
    <location>
        <begin position="406"/>
        <end position="439"/>
    </location>
</feature>
<dbReference type="InterPro" id="IPR036397">
    <property type="entry name" value="RNaseH_sf"/>
</dbReference>
<evidence type="ECO:0000259" key="3">
    <source>
        <dbReference type="Pfam" id="PF07727"/>
    </source>
</evidence>
<dbReference type="Pfam" id="PF22936">
    <property type="entry name" value="Pol_BBD"/>
    <property type="match status" value="1"/>
</dbReference>
<feature type="compositionally biased region" description="Low complexity" evidence="2">
    <location>
        <begin position="466"/>
        <end position="495"/>
    </location>
</feature>
<dbReference type="AlphaFoldDB" id="A0A1S4B3L5"/>
<dbReference type="STRING" id="4097.A0A1S4B3L5"/>
<dbReference type="PANTHER" id="PTHR11439:SF498">
    <property type="entry name" value="DNAK FAMILY PROTEIN"/>
    <property type="match status" value="1"/>
</dbReference>
<dbReference type="Pfam" id="PF25597">
    <property type="entry name" value="SH3_retrovirus"/>
    <property type="match status" value="1"/>
</dbReference>
<keyword evidence="1" id="KW-0378">Hydrolase</keyword>
<evidence type="ECO:0000259" key="5">
    <source>
        <dbReference type="Pfam" id="PF25597"/>
    </source>
</evidence>
<feature type="domain" description="Retrovirus-related Pol polyprotein from transposon TNT 1-94-like beta-barrel" evidence="4">
    <location>
        <begin position="215"/>
        <end position="275"/>
    </location>
</feature>
<evidence type="ECO:0000256" key="2">
    <source>
        <dbReference type="SAM" id="MobiDB-lite"/>
    </source>
</evidence>
<evidence type="ECO:0000259" key="4">
    <source>
        <dbReference type="Pfam" id="PF22936"/>
    </source>
</evidence>
<gene>
    <name evidence="6" type="primary">LOC107804081</name>
</gene>
<dbReference type="InterPro" id="IPR013103">
    <property type="entry name" value="RVT_2"/>
</dbReference>
<dbReference type="GO" id="GO:0004190">
    <property type="term" value="F:aspartic-type endopeptidase activity"/>
    <property type="evidence" value="ECO:0007669"/>
    <property type="project" value="UniProtKB-KW"/>
</dbReference>
<feature type="region of interest" description="Disordered" evidence="2">
    <location>
        <begin position="452"/>
        <end position="509"/>
    </location>
</feature>
<dbReference type="RefSeq" id="XP_016483383.1">
    <property type="nucleotide sequence ID" value="XM_016627897.1"/>
</dbReference>
<dbReference type="InterPro" id="IPR012337">
    <property type="entry name" value="RNaseH-like_sf"/>
</dbReference>
<feature type="domain" description="Reverse transcriptase Ty1/copia-type" evidence="3">
    <location>
        <begin position="730"/>
        <end position="805"/>
    </location>
</feature>
<evidence type="ECO:0000256" key="1">
    <source>
        <dbReference type="ARBA" id="ARBA00022750"/>
    </source>
</evidence>
<dbReference type="OrthoDB" id="1306124at2759"/>
<accession>A0A1S4B3L5</accession>
<proteinExistence type="predicted"/>
<dbReference type="OMA" id="KQISISM"/>
<dbReference type="PANTHER" id="PTHR11439">
    <property type="entry name" value="GAG-POL-RELATED RETROTRANSPOSON"/>
    <property type="match status" value="1"/>
</dbReference>
<dbReference type="KEGG" id="nta:107804081"/>
<feature type="domain" description="Reverse transcriptase Ty1/copia-type" evidence="3">
    <location>
        <begin position="624"/>
        <end position="723"/>
    </location>
</feature>
<protein>
    <recommendedName>
        <fullName evidence="7">Retrovirus-related Pol polyprotein from transposon TNT 1-94</fullName>
    </recommendedName>
</protein>
<feature type="compositionally biased region" description="Polar residues" evidence="2">
    <location>
        <begin position="496"/>
        <end position="506"/>
    </location>
</feature>
<dbReference type="Pfam" id="PF07727">
    <property type="entry name" value="RVT_2"/>
    <property type="match status" value="2"/>
</dbReference>
<dbReference type="CDD" id="cd09272">
    <property type="entry name" value="RNase_HI_RT_Ty1"/>
    <property type="match status" value="1"/>
</dbReference>
<keyword evidence="1" id="KW-0064">Aspartyl protease</keyword>
<sequence>MGLNDVYAHARCNILVMSPLPNMDHTYSILLQDESQREIFVSPQYPTDGASFMVGPQGKFNQRNNIQKSWGTPQKQGNIQNMQQKFKKKAKYNPNVSCSHCMRTWHVRADCYRLIGFLDDFQFIKSTNYQSAIKGNAVVAGQEGEEKNNTCSEGNISSQNQFFSKEQGSELVNIIKQVQIGSAAATTLEINANAVAVTILKYTGTCLAVFNTKTWIIDSGASEHMCFDANSFLSLTPLPAPLHISLPNSFQLCVTHIGSVSIQPDMVLHRVLHVPLVGMGQVFGEVRDGLYLFQPTRIESISPLRKNVVSIPKGRNSSVISTSVSFSVPLVAIATSTVKQWHVRLGHLLFSNGVVERKHRHLLEVARERLFHSKVPLQYWGECVLTATYLINRIPSKVLNGLTPYEHQKGYKVLDLVTKRVFVSRDVRFHEDQFPFSHSPLTSDFPFFPQDTIPTDTLPHNSTEYSSRISLPSPSPPSTHSSPSSSSTCPGPSISTNINLTPSDSAPTPCPSYSPILSGSFSPSSISTPILIPPPPVRISDRVTQKQAYLNDYICNNIYLSDLSSCLSKPLKPNAFSFHALSIDNHHLLQSISTTSEPSSYLQASIHPGWKKAMDAEISALEINNTWDVVSFPPGKKALPCKWVYKVKHNSDGTIERIKARLVVRGDIQREGIDYSETFSPVVKMTTIRCLLAVAIKKGWNVSQLDVNNAFLHEDLQEEVYMKFQQQSGDLISILVVYVDDILLTGNDTTEIAQLTAFLHSEFKVKHLGHIHHFLGMEILREKHGFIIGQRQFTLELLVEFDCTGPAVSSPLDPYSKLQADMGELMPDPTIYRHLVGKLNYLTNTRSDLYFAVLYWAACRDSRRSVSSFFITLGGAPISWKSKKQISISMSSAEAEYKSMRRVTAEITWLVRLLADLSAPPTLPVPVHSDSQAAIHIARNLVFHERTKHVELDCHFVRQQFLSGLISLSFVPSESQLADLFTIPLSGGSHQSILSKLGVHSLPSTLRGDVEEQNPHDTTVAEEAKKKKTTALHLLQADDSIKVEHDVAA</sequence>
<dbReference type="Gene3D" id="3.30.420.10">
    <property type="entry name" value="Ribonuclease H-like superfamily/Ribonuclease H"/>
    <property type="match status" value="1"/>
</dbReference>
<organism evidence="6">
    <name type="scientific">Nicotiana tabacum</name>
    <name type="common">Common tobacco</name>
    <dbReference type="NCBI Taxonomy" id="4097"/>
    <lineage>
        <taxon>Eukaryota</taxon>
        <taxon>Viridiplantae</taxon>
        <taxon>Streptophyta</taxon>
        <taxon>Embryophyta</taxon>
        <taxon>Tracheophyta</taxon>
        <taxon>Spermatophyta</taxon>
        <taxon>Magnoliopsida</taxon>
        <taxon>eudicotyledons</taxon>
        <taxon>Gunneridae</taxon>
        <taxon>Pentapetalae</taxon>
        <taxon>asterids</taxon>
        <taxon>lamiids</taxon>
        <taxon>Solanales</taxon>
        <taxon>Solanaceae</taxon>
        <taxon>Nicotianoideae</taxon>
        <taxon>Nicotianeae</taxon>
        <taxon>Nicotiana</taxon>
    </lineage>
</organism>
<evidence type="ECO:0008006" key="7">
    <source>
        <dbReference type="Google" id="ProtNLM"/>
    </source>
</evidence>
<dbReference type="InterPro" id="IPR043502">
    <property type="entry name" value="DNA/RNA_pol_sf"/>
</dbReference>